<accession>A0A8S5L981</accession>
<sequence>MATNINFYKNEECTQAVSTGDRPFPDPAISILAPSSKIDEVTIYAKITDLAATFYPHITLIYEKRNIEYLGASVGGTEMKIFEVSGEGKDALEFNSLSGGMPTEGECYAFSGTTNALRVDKVNGNKISFTGEDLSYIKKGELAFLLLPLFESGPSASKAVHAVKLIRRVSFADVTKRVDFRYYLAAYWSDRA</sequence>
<reference evidence="1" key="1">
    <citation type="journal article" date="2021" name="Proc. Natl. Acad. Sci. U.S.A.">
        <title>A Catalog of Tens of Thousands of Viruses from Human Metagenomes Reveals Hidden Associations with Chronic Diseases.</title>
        <authorList>
            <person name="Tisza M.J."/>
            <person name="Buck C.B."/>
        </authorList>
    </citation>
    <scope>NUCLEOTIDE SEQUENCE</scope>
    <source>
        <strain evidence="1">CtuYn2</strain>
    </source>
</reference>
<evidence type="ECO:0000313" key="1">
    <source>
        <dbReference type="EMBL" id="DAD66330.1"/>
    </source>
</evidence>
<protein>
    <submittedName>
        <fullName evidence="1">Uncharacterized protein</fullName>
    </submittedName>
</protein>
<organism evidence="1">
    <name type="scientific">Myoviridae sp. ctuYn2</name>
    <dbReference type="NCBI Taxonomy" id="2823533"/>
    <lineage>
        <taxon>Viruses</taxon>
        <taxon>Duplodnaviria</taxon>
        <taxon>Heunggongvirae</taxon>
        <taxon>Uroviricota</taxon>
        <taxon>Caudoviricetes</taxon>
    </lineage>
</organism>
<proteinExistence type="predicted"/>
<dbReference type="EMBL" id="BK014658">
    <property type="protein sequence ID" value="DAD66330.1"/>
    <property type="molecule type" value="Genomic_DNA"/>
</dbReference>
<name>A0A8S5L981_9CAUD</name>